<dbReference type="Gene3D" id="2.30.110.10">
    <property type="entry name" value="Electron Transport, Fmn-binding Protein, Chain A"/>
    <property type="match status" value="1"/>
</dbReference>
<name>A0A8J9X320_PHATR</name>
<dbReference type="SUPFAM" id="SSF50475">
    <property type="entry name" value="FMN-binding split barrel"/>
    <property type="match status" value="1"/>
</dbReference>
<dbReference type="InterPro" id="IPR002563">
    <property type="entry name" value="Flavin_Rdtase-like_dom"/>
</dbReference>
<organism evidence="3">
    <name type="scientific">Phaeodactylum tricornutum</name>
    <name type="common">Diatom</name>
    <dbReference type="NCBI Taxonomy" id="2850"/>
    <lineage>
        <taxon>Eukaryota</taxon>
        <taxon>Sar</taxon>
        <taxon>Stramenopiles</taxon>
        <taxon>Ochrophyta</taxon>
        <taxon>Bacillariophyta</taxon>
        <taxon>Bacillariophyceae</taxon>
        <taxon>Bacillariophycidae</taxon>
        <taxon>Naviculales</taxon>
        <taxon>Phaeodactylaceae</taxon>
        <taxon>Phaeodactylum</taxon>
    </lineage>
</organism>
<protein>
    <recommendedName>
        <fullName evidence="2">Flavin reductase like domain-containing protein</fullName>
    </recommendedName>
</protein>
<dbReference type="InterPro" id="IPR012349">
    <property type="entry name" value="Split_barrel_FMN-bd"/>
</dbReference>
<dbReference type="PANTHER" id="PTHR43241:SF1">
    <property type="entry name" value="FLAVIN REDUCTASE LIKE DOMAIN-CONTAINING PROTEIN"/>
    <property type="match status" value="1"/>
</dbReference>
<dbReference type="AlphaFoldDB" id="A0A8J9X320"/>
<dbReference type="GO" id="GO:0010181">
    <property type="term" value="F:FMN binding"/>
    <property type="evidence" value="ECO:0007669"/>
    <property type="project" value="InterPro"/>
</dbReference>
<accession>A0A8J9X320</accession>
<gene>
    <name evidence="3" type="ORF">PTTT1_LOCUS13410</name>
</gene>
<feature type="compositionally biased region" description="Basic and acidic residues" evidence="1">
    <location>
        <begin position="125"/>
        <end position="135"/>
    </location>
</feature>
<feature type="domain" description="Flavin reductase like" evidence="2">
    <location>
        <begin position="21"/>
        <end position="205"/>
    </location>
</feature>
<evidence type="ECO:0000256" key="1">
    <source>
        <dbReference type="SAM" id="MobiDB-lite"/>
    </source>
</evidence>
<dbReference type="Pfam" id="PF01613">
    <property type="entry name" value="Flavin_Reduct"/>
    <property type="match status" value="1"/>
</dbReference>
<dbReference type="OMA" id="NVPVRGM"/>
<reference evidence="3" key="1">
    <citation type="submission" date="2022-02" db="EMBL/GenBank/DDBJ databases">
        <authorList>
            <person name="Giguere J D."/>
        </authorList>
    </citation>
    <scope>NUCLEOTIDE SEQUENCE</scope>
    <source>
        <strain evidence="3">CCAP 1055/1</strain>
    </source>
</reference>
<dbReference type="Proteomes" id="UP000836788">
    <property type="component" value="Chromosome 13"/>
</dbReference>
<dbReference type="InterPro" id="IPR053310">
    <property type="entry name" value="Flavoredoxin-like"/>
</dbReference>
<feature type="region of interest" description="Disordered" evidence="1">
    <location>
        <begin position="112"/>
        <end position="141"/>
    </location>
</feature>
<evidence type="ECO:0000259" key="2">
    <source>
        <dbReference type="Pfam" id="PF01613"/>
    </source>
</evidence>
<sequence>MVEGTQWIELFDGKQFSRILYTNPVCLLGTFKEKQKGQDRAFSNVMILSWLTATNNEGRFMFSLNRRRHSASILTVNPEFTLSIPVRGMEDLVCNVGSISGSFGSKFPSDYTPKLSSDATRTQVARKEPSSNRERKKDKRFSHGIPDLKQVPLGEEEGNLEDRIFCIAGTVAHLRCRAYTIMDEPVIDCDHYLVLAEVKSAFVKESYWDAKKNLFRPSPGDQPCLKFFGSQQFGYVVKQNTEPDGK</sequence>
<feature type="compositionally biased region" description="Polar residues" evidence="1">
    <location>
        <begin position="114"/>
        <end position="123"/>
    </location>
</feature>
<dbReference type="EMBL" id="OU594954">
    <property type="protein sequence ID" value="CAG9280471.1"/>
    <property type="molecule type" value="Genomic_DNA"/>
</dbReference>
<dbReference type="PANTHER" id="PTHR43241">
    <property type="entry name" value="FLAVIN REDUCTASE DOMAIN PROTEIN"/>
    <property type="match status" value="1"/>
</dbReference>
<evidence type="ECO:0000313" key="3">
    <source>
        <dbReference type="EMBL" id="CAG9280471.1"/>
    </source>
</evidence>
<proteinExistence type="predicted"/>